<evidence type="ECO:0000313" key="2">
    <source>
        <dbReference type="Proteomes" id="UP000317209"/>
    </source>
</evidence>
<name>A0A543BAS5_9MICO</name>
<dbReference type="AlphaFoldDB" id="A0A543BAS5"/>
<dbReference type="InterPro" id="IPR024747">
    <property type="entry name" value="Pyridox_Oxase-rel"/>
</dbReference>
<accession>A0A543BAS5</accession>
<gene>
    <name evidence="1" type="ORF">FB560_3432</name>
</gene>
<keyword evidence="2" id="KW-1185">Reference proteome</keyword>
<dbReference type="Pfam" id="PF12900">
    <property type="entry name" value="Pyridox_ox_2"/>
    <property type="match status" value="1"/>
</dbReference>
<reference evidence="1 2" key="1">
    <citation type="submission" date="2019-06" db="EMBL/GenBank/DDBJ databases">
        <title>Sequencing the genomes of 1000 actinobacteria strains.</title>
        <authorList>
            <person name="Klenk H.-P."/>
        </authorList>
    </citation>
    <scope>NUCLEOTIDE SEQUENCE [LARGE SCALE GENOMIC DNA]</scope>
    <source>
        <strain evidence="1 2">DSM 20169</strain>
    </source>
</reference>
<dbReference type="Proteomes" id="UP000317209">
    <property type="component" value="Unassembled WGS sequence"/>
</dbReference>
<dbReference type="Gene3D" id="2.30.110.10">
    <property type="entry name" value="Electron Transport, Fmn-binding Protein, Chain A"/>
    <property type="match status" value="1"/>
</dbReference>
<comment type="caution">
    <text evidence="1">The sequence shown here is derived from an EMBL/GenBank/DDBJ whole genome shotgun (WGS) entry which is preliminary data.</text>
</comment>
<sequence>MPMIRVLDEQQSYELLTTTTIGRVGFVHEGRVQILPVNFVVSGHDLLLRTAPDGLLGELTREPADVSFEVDYHDPLGSTAWSVLMHGSLSRVPEEKVPGARARVNPWADSERDLPLTFRVEKITGRSVRRDQTHGKT</sequence>
<protein>
    <submittedName>
        <fullName evidence="1">Pyridoxamine 5'-phosphate oxidase-like protein</fullName>
    </submittedName>
</protein>
<evidence type="ECO:0000313" key="1">
    <source>
        <dbReference type="EMBL" id="TQL81951.1"/>
    </source>
</evidence>
<dbReference type="EMBL" id="VFOX01000002">
    <property type="protein sequence ID" value="TQL81951.1"/>
    <property type="molecule type" value="Genomic_DNA"/>
</dbReference>
<organism evidence="1 2">
    <name type="scientific">Microbacterium saperdae</name>
    <dbReference type="NCBI Taxonomy" id="69368"/>
    <lineage>
        <taxon>Bacteria</taxon>
        <taxon>Bacillati</taxon>
        <taxon>Actinomycetota</taxon>
        <taxon>Actinomycetes</taxon>
        <taxon>Micrococcales</taxon>
        <taxon>Microbacteriaceae</taxon>
        <taxon>Microbacterium</taxon>
    </lineage>
</organism>
<dbReference type="InterPro" id="IPR012349">
    <property type="entry name" value="Split_barrel_FMN-bd"/>
</dbReference>
<dbReference type="SUPFAM" id="SSF50475">
    <property type="entry name" value="FMN-binding split barrel"/>
    <property type="match status" value="1"/>
</dbReference>
<proteinExistence type="predicted"/>